<dbReference type="SUPFAM" id="SSF57850">
    <property type="entry name" value="RING/U-box"/>
    <property type="match status" value="1"/>
</dbReference>
<dbReference type="PROSITE" id="PS51266">
    <property type="entry name" value="ZF_CHY"/>
    <property type="match status" value="1"/>
</dbReference>
<dbReference type="InterPro" id="IPR037274">
    <property type="entry name" value="Znf_CHY_sf"/>
</dbReference>
<reference evidence="10" key="1">
    <citation type="journal article" date="2013" name="Mol. Plant Microbe Interact.">
        <title>Global aspects of pacC regulation of pathogenicity genes in Colletotrichum gloeosporioides as revealed by transcriptome analysis.</title>
        <authorList>
            <person name="Alkan N."/>
            <person name="Meng X."/>
            <person name="Friedlander G."/>
            <person name="Reuveni E."/>
            <person name="Sukno S."/>
            <person name="Sherman A."/>
            <person name="Thon M."/>
            <person name="Fluhr R."/>
            <person name="Prusky D."/>
        </authorList>
    </citation>
    <scope>NUCLEOTIDE SEQUENCE [LARGE SCALE GENOMIC DNA]</scope>
    <source>
        <strain evidence="10">Cg-14</strain>
    </source>
</reference>
<dbReference type="Pfam" id="PF13639">
    <property type="entry name" value="zf-RING_2"/>
    <property type="match status" value="1"/>
</dbReference>
<keyword evidence="1" id="KW-0479">Metal-binding</keyword>
<dbReference type="HOGENOM" id="CLU_013368_4_3_1"/>
<dbReference type="InterPro" id="IPR001841">
    <property type="entry name" value="Znf_RING"/>
</dbReference>
<dbReference type="Pfam" id="PF05495">
    <property type="entry name" value="zf-CHY"/>
    <property type="match status" value="1"/>
</dbReference>
<evidence type="ECO:0000313" key="10">
    <source>
        <dbReference type="Proteomes" id="UP000015530"/>
    </source>
</evidence>
<sequence length="647" mass="71193">MSSLVSEFIINPVLRQARRFSEISRTTLVPEADASSSDNLAVASDSEAPAPRHATDAPAVTPPDRPLSADTLSPTVEAEQPPSEPARAPPESFPITVPMHVPKREALPADDGMGALRKRLIEIQGQEIRGEEKARLMHEVLMEGYRKSRVTPQQGDPPVDALPAGEAWEQTLPSGPLESLKFWQHPPGEPSSPEKFVLTAEDVRPTYAPAKPTIPGEVEGARVLGCQHYKRNIKLQCSTCNKWYTCRFCHDAVEDHTLIRKETKNMLCMLCACPQRASEVCVNCGVTAARYYCNVCKLWDDDPTKSIYHCSDCGICRKGRGIGKDFFHCKKCCACISISIQHSHKCIERSTDCDCPICGDYMFTSPKPVVFMPCGHSIHKRCYDEHMLRSYKCPICNKSLLNMQSQFRQLELAILSQPMPPEFRDTRATVLCNDCSGRSSVPYHWLGLKCAICTSYNTVELQISGGREGAATAQAIPSRGGRDGATTTRPLPIDPPTPAAILEMAAILDSPLVGATDGSTGILDPSSTIATDGTATSTAIGRRRHSSHASNEAQARFLVLDRLARSASPAPTPGLPPNLARNPLHGAIEEEESDNDILNLWGRFQRRSEEDSDSMSTDLEEEDDEYDEEDDDDDDDDDNDFMLIGHR</sequence>
<dbReference type="InterPro" id="IPR008913">
    <property type="entry name" value="Znf_CHY"/>
</dbReference>
<dbReference type="InterPro" id="IPR037275">
    <property type="entry name" value="Znf_CTCHY_sf"/>
</dbReference>
<dbReference type="GO" id="GO:0006511">
    <property type="term" value="P:ubiquitin-dependent protein catabolic process"/>
    <property type="evidence" value="ECO:0007669"/>
    <property type="project" value="TreeGrafter"/>
</dbReference>
<feature type="region of interest" description="Disordered" evidence="5">
    <location>
        <begin position="468"/>
        <end position="492"/>
    </location>
</feature>
<evidence type="ECO:0000256" key="2">
    <source>
        <dbReference type="ARBA" id="ARBA00022771"/>
    </source>
</evidence>
<dbReference type="InterPro" id="IPR013083">
    <property type="entry name" value="Znf_RING/FYVE/PHD"/>
</dbReference>
<dbReference type="PANTHER" id="PTHR21319:SF0">
    <property type="entry name" value="AND RING FINGER DOMAIN PROTEIN, PUTATIVE (AFU_ORTHOLOGUE AFUA_1G08900)-RELATED"/>
    <property type="match status" value="1"/>
</dbReference>
<dbReference type="eggNOG" id="KOG1940">
    <property type="taxonomic scope" value="Eukaryota"/>
</dbReference>
<dbReference type="SMART" id="SM00184">
    <property type="entry name" value="RING"/>
    <property type="match status" value="1"/>
</dbReference>
<dbReference type="SUPFAM" id="SSF161219">
    <property type="entry name" value="CHY zinc finger-like"/>
    <property type="match status" value="1"/>
</dbReference>
<evidence type="ECO:0000256" key="5">
    <source>
        <dbReference type="SAM" id="MobiDB-lite"/>
    </source>
</evidence>
<dbReference type="AlphaFoldDB" id="T0K8F0"/>
<evidence type="ECO:0000256" key="1">
    <source>
        <dbReference type="ARBA" id="ARBA00022723"/>
    </source>
</evidence>
<feature type="region of interest" description="Disordered" evidence="5">
    <location>
        <begin position="606"/>
        <end position="647"/>
    </location>
</feature>
<evidence type="ECO:0000259" key="6">
    <source>
        <dbReference type="PROSITE" id="PS50089"/>
    </source>
</evidence>
<evidence type="ECO:0000256" key="3">
    <source>
        <dbReference type="ARBA" id="ARBA00022833"/>
    </source>
</evidence>
<evidence type="ECO:0000259" key="7">
    <source>
        <dbReference type="PROSITE" id="PS51266"/>
    </source>
</evidence>
<evidence type="ECO:0000256" key="4">
    <source>
        <dbReference type="PROSITE-ProRule" id="PRU00601"/>
    </source>
</evidence>
<dbReference type="SUPFAM" id="SSF161245">
    <property type="entry name" value="Zinc hairpin stack"/>
    <property type="match status" value="1"/>
</dbReference>
<dbReference type="InterPro" id="IPR017921">
    <property type="entry name" value="Znf_CTCHY"/>
</dbReference>
<keyword evidence="2 4" id="KW-0863">Zinc-finger</keyword>
<dbReference type="Gene3D" id="2.20.28.10">
    <property type="match status" value="1"/>
</dbReference>
<feature type="domain" description="CHY-type" evidence="7">
    <location>
        <begin position="219"/>
        <end position="286"/>
    </location>
</feature>
<protein>
    <submittedName>
        <fullName evidence="9">CHY zinc finger</fullName>
    </submittedName>
</protein>
<dbReference type="Proteomes" id="UP000015530">
    <property type="component" value="Unassembled WGS sequence"/>
</dbReference>
<feature type="domain" description="CTCHY-type" evidence="8">
    <location>
        <begin position="288"/>
        <end position="354"/>
    </location>
</feature>
<dbReference type="EMBL" id="AMYD01002650">
    <property type="protein sequence ID" value="EQB48314.1"/>
    <property type="molecule type" value="Genomic_DNA"/>
</dbReference>
<dbReference type="Pfam" id="PF14599">
    <property type="entry name" value="zinc_ribbon_6"/>
    <property type="match status" value="1"/>
</dbReference>
<dbReference type="GO" id="GO:0005634">
    <property type="term" value="C:nucleus"/>
    <property type="evidence" value="ECO:0007669"/>
    <property type="project" value="TreeGrafter"/>
</dbReference>
<feature type="region of interest" description="Disordered" evidence="5">
    <location>
        <begin position="519"/>
        <end position="552"/>
    </location>
</feature>
<dbReference type="OrthoDB" id="411372at2759"/>
<feature type="region of interest" description="Disordered" evidence="5">
    <location>
        <begin position="30"/>
        <end position="93"/>
    </location>
</feature>
<dbReference type="PANTHER" id="PTHR21319">
    <property type="entry name" value="RING FINGER AND CHY ZINC FINGER DOMAIN-CONTAINING PROTEIN 1"/>
    <property type="match status" value="1"/>
</dbReference>
<dbReference type="PROSITE" id="PS50089">
    <property type="entry name" value="ZF_RING_2"/>
    <property type="match status" value="1"/>
</dbReference>
<dbReference type="InterPro" id="IPR039512">
    <property type="entry name" value="RCHY1_zinc-ribbon"/>
</dbReference>
<dbReference type="GO" id="GO:0016567">
    <property type="term" value="P:protein ubiquitination"/>
    <property type="evidence" value="ECO:0007669"/>
    <property type="project" value="TreeGrafter"/>
</dbReference>
<feature type="compositionally biased region" description="Acidic residues" evidence="5">
    <location>
        <begin position="610"/>
        <end position="640"/>
    </location>
</feature>
<feature type="compositionally biased region" description="Pro residues" evidence="5">
    <location>
        <begin position="82"/>
        <end position="92"/>
    </location>
</feature>
<evidence type="ECO:0000313" key="9">
    <source>
        <dbReference type="EMBL" id="EQB48314.1"/>
    </source>
</evidence>
<feature type="domain" description="RING-type" evidence="6">
    <location>
        <begin position="355"/>
        <end position="397"/>
    </location>
</feature>
<dbReference type="Gene3D" id="3.30.40.10">
    <property type="entry name" value="Zinc/RING finger domain, C3HC4 (zinc finger)"/>
    <property type="match status" value="1"/>
</dbReference>
<dbReference type="STRING" id="1237896.T0K8F0"/>
<feature type="compositionally biased region" description="Polar residues" evidence="5">
    <location>
        <begin position="525"/>
        <end position="539"/>
    </location>
</feature>
<keyword evidence="3" id="KW-0862">Zinc</keyword>
<organism evidence="9 10">
    <name type="scientific">Colletotrichum gloeosporioides (strain Cg-14)</name>
    <name type="common">Anthracnose fungus</name>
    <name type="synonym">Glomerella cingulata</name>
    <dbReference type="NCBI Taxonomy" id="1237896"/>
    <lineage>
        <taxon>Eukaryota</taxon>
        <taxon>Fungi</taxon>
        <taxon>Dikarya</taxon>
        <taxon>Ascomycota</taxon>
        <taxon>Pezizomycotina</taxon>
        <taxon>Sordariomycetes</taxon>
        <taxon>Hypocreomycetidae</taxon>
        <taxon>Glomerellales</taxon>
        <taxon>Glomerellaceae</taxon>
        <taxon>Colletotrichum</taxon>
        <taxon>Colletotrichum gloeosporioides species complex</taxon>
    </lineage>
</organism>
<proteinExistence type="predicted"/>
<gene>
    <name evidence="9" type="ORF">CGLO_12465</name>
</gene>
<accession>T0K8F0</accession>
<dbReference type="GO" id="GO:0008270">
    <property type="term" value="F:zinc ion binding"/>
    <property type="evidence" value="ECO:0007669"/>
    <property type="project" value="UniProtKB-KW"/>
</dbReference>
<dbReference type="PROSITE" id="PS51270">
    <property type="entry name" value="ZF_CTCHY"/>
    <property type="match status" value="1"/>
</dbReference>
<evidence type="ECO:0000259" key="8">
    <source>
        <dbReference type="PROSITE" id="PS51270"/>
    </source>
</evidence>
<comment type="caution">
    <text evidence="9">The sequence shown here is derived from an EMBL/GenBank/DDBJ whole genome shotgun (WGS) entry which is preliminary data.</text>
</comment>
<dbReference type="GO" id="GO:0061630">
    <property type="term" value="F:ubiquitin protein ligase activity"/>
    <property type="evidence" value="ECO:0007669"/>
    <property type="project" value="TreeGrafter"/>
</dbReference>
<name>T0K8F0_COLGC</name>
<dbReference type="OMA" id="METQFRN"/>
<dbReference type="CDD" id="cd16464">
    <property type="entry name" value="RING-H2_Pirh2-like"/>
    <property type="match status" value="1"/>
</dbReference>